<evidence type="ECO:0000256" key="1">
    <source>
        <dbReference type="ARBA" id="ARBA00004141"/>
    </source>
</evidence>
<evidence type="ECO:0000313" key="9">
    <source>
        <dbReference type="EMBL" id="KAL2098911.1"/>
    </source>
</evidence>
<evidence type="ECO:0000256" key="5">
    <source>
        <dbReference type="ARBA" id="ARBA00023136"/>
    </source>
</evidence>
<feature type="compositionally biased region" description="Low complexity" evidence="7">
    <location>
        <begin position="835"/>
        <end position="863"/>
    </location>
</feature>
<dbReference type="PANTHER" id="PTHR12372">
    <property type="entry name" value="PECANEX"/>
    <property type="match status" value="1"/>
</dbReference>
<comment type="caution">
    <text evidence="9">The sequence shown here is derived from an EMBL/GenBank/DDBJ whole genome shotgun (WGS) entry which is preliminary data.</text>
</comment>
<comment type="similarity">
    <text evidence="2 6">Belongs to the pecanex family.</text>
</comment>
<feature type="compositionally biased region" description="Low complexity" evidence="7">
    <location>
        <begin position="938"/>
        <end position="948"/>
    </location>
</feature>
<keyword evidence="3 6" id="KW-0812">Transmembrane</keyword>
<evidence type="ECO:0000256" key="3">
    <source>
        <dbReference type="ARBA" id="ARBA00022692"/>
    </source>
</evidence>
<feature type="domain" description="Pecanex C-terminal" evidence="8">
    <location>
        <begin position="1061"/>
        <end position="1206"/>
    </location>
</feature>
<dbReference type="PANTHER" id="PTHR12372:SF6">
    <property type="entry name" value="PECANEX-LIKE PROTEIN 4"/>
    <property type="match status" value="1"/>
</dbReference>
<feature type="transmembrane region" description="Helical" evidence="6">
    <location>
        <begin position="462"/>
        <end position="482"/>
    </location>
</feature>
<feature type="region of interest" description="Disordered" evidence="7">
    <location>
        <begin position="804"/>
        <end position="865"/>
    </location>
</feature>
<dbReference type="InterPro" id="IPR039797">
    <property type="entry name" value="Pecanex"/>
</dbReference>
<organism evidence="9 10">
    <name type="scientific">Coilia grayii</name>
    <name type="common">Gray's grenadier anchovy</name>
    <dbReference type="NCBI Taxonomy" id="363190"/>
    <lineage>
        <taxon>Eukaryota</taxon>
        <taxon>Metazoa</taxon>
        <taxon>Chordata</taxon>
        <taxon>Craniata</taxon>
        <taxon>Vertebrata</taxon>
        <taxon>Euteleostomi</taxon>
        <taxon>Actinopterygii</taxon>
        <taxon>Neopterygii</taxon>
        <taxon>Teleostei</taxon>
        <taxon>Clupei</taxon>
        <taxon>Clupeiformes</taxon>
        <taxon>Clupeoidei</taxon>
        <taxon>Engraulidae</taxon>
        <taxon>Coilinae</taxon>
        <taxon>Coilia</taxon>
    </lineage>
</organism>
<feature type="transmembrane region" description="Helical" evidence="6">
    <location>
        <begin position="39"/>
        <end position="64"/>
    </location>
</feature>
<dbReference type="Proteomes" id="UP001591681">
    <property type="component" value="Unassembled WGS sequence"/>
</dbReference>
<gene>
    <name evidence="9" type="ORF">ACEWY4_005391</name>
</gene>
<evidence type="ECO:0000256" key="6">
    <source>
        <dbReference type="RuleBase" id="RU367089"/>
    </source>
</evidence>
<feature type="transmembrane region" description="Helical" evidence="6">
    <location>
        <begin position="267"/>
        <end position="287"/>
    </location>
</feature>
<evidence type="ECO:0000256" key="4">
    <source>
        <dbReference type="ARBA" id="ARBA00022989"/>
    </source>
</evidence>
<name>A0ABD1KIT9_9TELE</name>
<feature type="transmembrane region" description="Helical" evidence="6">
    <location>
        <begin position="533"/>
        <end position="550"/>
    </location>
</feature>
<comment type="subcellular location">
    <subcellularLocation>
        <location evidence="1 6">Membrane</location>
        <topology evidence="1 6">Multi-pass membrane protein</topology>
    </subcellularLocation>
</comment>
<protein>
    <recommendedName>
        <fullName evidence="6">Pecanex-like protein</fullName>
    </recommendedName>
</protein>
<feature type="compositionally biased region" description="Polar residues" evidence="7">
    <location>
        <begin position="813"/>
        <end position="833"/>
    </location>
</feature>
<evidence type="ECO:0000313" key="10">
    <source>
        <dbReference type="Proteomes" id="UP001591681"/>
    </source>
</evidence>
<evidence type="ECO:0000256" key="2">
    <source>
        <dbReference type="ARBA" id="ARBA00010170"/>
    </source>
</evidence>
<feature type="transmembrane region" description="Helical" evidence="6">
    <location>
        <begin position="307"/>
        <end position="326"/>
    </location>
</feature>
<feature type="region of interest" description="Disordered" evidence="7">
    <location>
        <begin position="921"/>
        <end position="965"/>
    </location>
</feature>
<feature type="transmembrane region" description="Helical" evidence="6">
    <location>
        <begin position="346"/>
        <end position="366"/>
    </location>
</feature>
<evidence type="ECO:0000259" key="8">
    <source>
        <dbReference type="Pfam" id="PF05041"/>
    </source>
</evidence>
<dbReference type="InterPro" id="IPR007735">
    <property type="entry name" value="Pecanex_C"/>
</dbReference>
<feature type="transmembrane region" description="Helical" evidence="6">
    <location>
        <begin position="166"/>
        <end position="192"/>
    </location>
</feature>
<dbReference type="GO" id="GO:0016020">
    <property type="term" value="C:membrane"/>
    <property type="evidence" value="ECO:0007669"/>
    <property type="project" value="UniProtKB-SubCell"/>
</dbReference>
<keyword evidence="10" id="KW-1185">Reference proteome</keyword>
<keyword evidence="5 6" id="KW-0472">Membrane</keyword>
<sequence length="1214" mass="132137">MGPEVPLLNDYKQEFFWKRFPQTLLGGPRLKLGYCAPPYVYLHQLLLFLTPCMLGGVGTALYQVGMLGDAYAATLSGGLMLAVAATLQTLAQCVARRSGVVQRLSAQNNILADEEEVEFSHCVAPETVRFIVPGKKFVVNVVLHTLLAGMLCGLGTWYLLPGSLSALYGGMGAAMPVFALSWVTLCSGEYALIVNTPPETATFQPQDTYEITALTRPLYILIFIAVDLVYRLTDPVNELRLACQVLHVVFVVLPVLWALGTLPPPDALLLWAMEQVLVLGLGGSPMATNLRLLVMFLVSSSVPVSTYFIPSSLGVVLFTVAMGYLLSQDGSQLGALFGRTRAQASALSLGLKGLPLGLLFLAGAMAEGGLLHYYLYEPSAQTGINITHDGAPLEVLPSVGFQGPQAAVGYVLICLLLLCWGLREIQGVFLLGGTLRNPLYPRQTGCSQAFRRSCRGLRLAGYLRRVLLHLVAPFAMIAFLALDGSLKDLHTASLAVGFTRAFRMVWQSSDEALLQMVIVVLARLGSRGAPATGWHSLGTGVQLLVVGLLIDRTSQFISKLRFALTVIVTSWTETKQRRQSTSAMLVVNAVLCPLLLGELLLSALLSAPLLPLFTLPIFLVGFPRPLRSWPGTPGTACPCPDSVYYQQLSTRLASALRGAIACGALGAAPPGSHFLCRFQDRVVWLTLLERGYGYCTLNIKGLELQETSCHTLEARRMDEVFEAALVQSQMASPCRQMLNPHWGNTLTPRCALPVRLYSDARNVLTGIIDSHEHLRKLRGDYVKVLLWLLLQRCALRDRLTPQQLQEKVPLSPGANSSSSQHALQRDTQVSTHVAPSHSPSFSSSSSSSSSSPDQRGSLSSSADWLDDDDLFGPQVARRLAQPQERNFSLPGSVEVLSLYENMALSALPPLRPLGLGLPAADRGSGGGLHEATSLPTSHGHQQGQGQQQRRVSGPHSQLLPGEWQTAPLAPPQMQQLQALVPSDWFHFAVGRLLAAGGQHAVALLQEERDALELFGQVALSCLVALGLEAEMPSPGLVFRLYGGGAPWSEALDWLKGRRELHQLALKAFRYSFKLLFDQASLGPIDSPEELQATLDEYEHHWYIGTASDHGWQESVRQEKPFLFSLGHDLAMGTYTGRVLTLHEQLVYVGQVCAEGVRGQWANLSWELLYATNDDEERYSIQAHPVLLRNLTVQAADPPLGYPIFSSTPLHLACL</sequence>
<evidence type="ECO:0000256" key="7">
    <source>
        <dbReference type="SAM" id="MobiDB-lite"/>
    </source>
</evidence>
<feature type="transmembrane region" description="Helical" evidence="6">
    <location>
        <begin position="137"/>
        <end position="160"/>
    </location>
</feature>
<reference evidence="9 10" key="1">
    <citation type="submission" date="2024-09" db="EMBL/GenBank/DDBJ databases">
        <title>A chromosome-level genome assembly of Gray's grenadier anchovy, Coilia grayii.</title>
        <authorList>
            <person name="Fu Z."/>
        </authorList>
    </citation>
    <scope>NUCLEOTIDE SEQUENCE [LARGE SCALE GENOMIC DNA]</scope>
    <source>
        <strain evidence="9">G4</strain>
        <tissue evidence="9">Muscle</tissue>
    </source>
</reference>
<dbReference type="Pfam" id="PF05041">
    <property type="entry name" value="Pecanex_C"/>
    <property type="match status" value="1"/>
</dbReference>
<proteinExistence type="inferred from homology"/>
<feature type="transmembrane region" description="Helical" evidence="6">
    <location>
        <begin position="585"/>
        <end position="610"/>
    </location>
</feature>
<dbReference type="EMBL" id="JBHFQA010000005">
    <property type="protein sequence ID" value="KAL2098911.1"/>
    <property type="molecule type" value="Genomic_DNA"/>
</dbReference>
<dbReference type="AlphaFoldDB" id="A0ABD1KIT9"/>
<keyword evidence="4 6" id="KW-1133">Transmembrane helix</keyword>
<feature type="transmembrane region" description="Helical" evidence="6">
    <location>
        <begin position="239"/>
        <end position="260"/>
    </location>
</feature>
<accession>A0ABD1KIT9</accession>